<feature type="transmembrane region" description="Helical" evidence="5">
    <location>
        <begin position="255"/>
        <end position="271"/>
    </location>
</feature>
<dbReference type="KEGG" id="qso:IRL76_07300"/>
<proteinExistence type="predicted"/>
<feature type="domain" description="O-antigen ligase-related" evidence="6">
    <location>
        <begin position="212"/>
        <end position="354"/>
    </location>
</feature>
<dbReference type="GO" id="GO:0016874">
    <property type="term" value="F:ligase activity"/>
    <property type="evidence" value="ECO:0007669"/>
    <property type="project" value="UniProtKB-KW"/>
</dbReference>
<reference evidence="7 8" key="1">
    <citation type="submission" date="2020-11" db="EMBL/GenBank/DDBJ databases">
        <title>The genome sequence of Erythrobacter sp. 6D36.</title>
        <authorList>
            <person name="Liu Y."/>
        </authorList>
    </citation>
    <scope>NUCLEOTIDE SEQUENCE [LARGE SCALE GENOMIC DNA]</scope>
    <source>
        <strain evidence="7 8">6D36</strain>
    </source>
</reference>
<evidence type="ECO:0000256" key="3">
    <source>
        <dbReference type="ARBA" id="ARBA00022989"/>
    </source>
</evidence>
<sequence length="424" mass="46142">MVIFLVAVLLGGGGSRYALSNLSVQLVAIGYLVFAIDRAMTGWRDLRTSLRVLVAITLLLPLVQLIPLPPALWQALPGGETALRSRELVGASSQWFPLTQDRARTVLAFAALVPPFVIAVLRPREDFSQIFVRLIVGLGVLNISLGAVQFVAGANIPYGYPMVETGRIYGLFANHNTSGLFFVVALCSLAGLEIDAASKRVQMALKIALGGLFVIGVLLTQSRSSAVLMLIPLLYFVFAFLRARSRSGRSLNWKVFVPVVAFALVVAWFGLTQERLGQTMERFGDLQDERPAIWRDTLAAITAYFPFGSGIGSFDEVFQYFESLETLSPAFARRAHNDYLELGVEAGILGWLLLGGWLFWGAWTWLAQKSRGLDGSQVAASLAILSIAGQSAIDYPLRNQAFLCLAVIFVVMLAGRSLNKGSGH</sequence>
<feature type="transmembrane region" description="Helical" evidence="5">
    <location>
        <begin position="226"/>
        <end position="243"/>
    </location>
</feature>
<accession>A0A7S8F299</accession>
<evidence type="ECO:0000256" key="4">
    <source>
        <dbReference type="ARBA" id="ARBA00023136"/>
    </source>
</evidence>
<feature type="transmembrane region" description="Helical" evidence="5">
    <location>
        <begin position="204"/>
        <end position="220"/>
    </location>
</feature>
<name>A0A7S8F299_9SPHN</name>
<evidence type="ECO:0000313" key="8">
    <source>
        <dbReference type="Proteomes" id="UP000594459"/>
    </source>
</evidence>
<evidence type="ECO:0000256" key="1">
    <source>
        <dbReference type="ARBA" id="ARBA00004141"/>
    </source>
</evidence>
<evidence type="ECO:0000259" key="6">
    <source>
        <dbReference type="Pfam" id="PF04932"/>
    </source>
</evidence>
<evidence type="ECO:0000313" key="7">
    <source>
        <dbReference type="EMBL" id="QPC97720.1"/>
    </source>
</evidence>
<evidence type="ECO:0000256" key="5">
    <source>
        <dbReference type="SAM" id="Phobius"/>
    </source>
</evidence>
<dbReference type="AlphaFoldDB" id="A0A7S8F299"/>
<dbReference type="Pfam" id="PF04932">
    <property type="entry name" value="Wzy_C"/>
    <property type="match status" value="1"/>
</dbReference>
<keyword evidence="3 5" id="KW-1133">Transmembrane helix</keyword>
<organism evidence="7 8">
    <name type="scientific">Qipengyuania soli</name>
    <dbReference type="NCBI Taxonomy" id="2782568"/>
    <lineage>
        <taxon>Bacteria</taxon>
        <taxon>Pseudomonadati</taxon>
        <taxon>Pseudomonadota</taxon>
        <taxon>Alphaproteobacteria</taxon>
        <taxon>Sphingomonadales</taxon>
        <taxon>Erythrobacteraceae</taxon>
        <taxon>Qipengyuania</taxon>
    </lineage>
</organism>
<keyword evidence="8" id="KW-1185">Reference proteome</keyword>
<keyword evidence="7" id="KW-0436">Ligase</keyword>
<dbReference type="Proteomes" id="UP000594459">
    <property type="component" value="Chromosome"/>
</dbReference>
<gene>
    <name evidence="7" type="ORF">IRL76_07300</name>
</gene>
<dbReference type="PANTHER" id="PTHR37422:SF13">
    <property type="entry name" value="LIPOPOLYSACCHARIDE BIOSYNTHESIS PROTEIN PA4999-RELATED"/>
    <property type="match status" value="1"/>
</dbReference>
<dbReference type="InterPro" id="IPR051533">
    <property type="entry name" value="WaaL-like"/>
</dbReference>
<dbReference type="InterPro" id="IPR007016">
    <property type="entry name" value="O-antigen_ligase-rel_domated"/>
</dbReference>
<feature type="transmembrane region" description="Helical" evidence="5">
    <location>
        <begin position="348"/>
        <end position="366"/>
    </location>
</feature>
<dbReference type="GO" id="GO:0016020">
    <property type="term" value="C:membrane"/>
    <property type="evidence" value="ECO:0007669"/>
    <property type="project" value="UniProtKB-SubCell"/>
</dbReference>
<protein>
    <submittedName>
        <fullName evidence="7">O-antigen ligase family protein</fullName>
    </submittedName>
</protein>
<feature type="transmembrane region" description="Helical" evidence="5">
    <location>
        <begin position="52"/>
        <end position="73"/>
    </location>
</feature>
<keyword evidence="2 5" id="KW-0812">Transmembrane</keyword>
<feature type="transmembrane region" description="Helical" evidence="5">
    <location>
        <begin position="172"/>
        <end position="192"/>
    </location>
</feature>
<feature type="transmembrane region" description="Helical" evidence="5">
    <location>
        <begin position="103"/>
        <end position="121"/>
    </location>
</feature>
<keyword evidence="4 5" id="KW-0472">Membrane</keyword>
<dbReference type="PANTHER" id="PTHR37422">
    <property type="entry name" value="TEICHURONIC ACID BIOSYNTHESIS PROTEIN TUAE"/>
    <property type="match status" value="1"/>
</dbReference>
<evidence type="ECO:0000256" key="2">
    <source>
        <dbReference type="ARBA" id="ARBA00022692"/>
    </source>
</evidence>
<feature type="transmembrane region" description="Helical" evidence="5">
    <location>
        <begin position="130"/>
        <end position="152"/>
    </location>
</feature>
<feature type="transmembrane region" description="Helical" evidence="5">
    <location>
        <begin position="24"/>
        <end position="40"/>
    </location>
</feature>
<dbReference type="EMBL" id="CP064654">
    <property type="protein sequence ID" value="QPC97720.1"/>
    <property type="molecule type" value="Genomic_DNA"/>
</dbReference>
<comment type="subcellular location">
    <subcellularLocation>
        <location evidence="1">Membrane</location>
        <topology evidence="1">Multi-pass membrane protein</topology>
    </subcellularLocation>
</comment>
<feature type="transmembrane region" description="Helical" evidence="5">
    <location>
        <begin position="399"/>
        <end position="418"/>
    </location>
</feature>